<proteinExistence type="predicted"/>
<sequence length="120" mass="12823">MQLVISEAVSSSAIGRLTSMEAEVKRVKEERDSLKQGMVYIEEKLLAVTKENEALRTGMHEILDSVRSQDGKDLIYVSVNGGGKTANTCLLNCAVLGGGVATGFKKSLVNENSGSGWVAF</sequence>
<evidence type="ECO:0000313" key="2">
    <source>
        <dbReference type="Proteomes" id="UP001153148"/>
    </source>
</evidence>
<dbReference type="Proteomes" id="UP001153148">
    <property type="component" value="Unassembled WGS sequence"/>
</dbReference>
<accession>A0ABN7PB87</accession>
<gene>
    <name evidence="1" type="ORF">TPAB3V08_LOCUS11992</name>
</gene>
<comment type="caution">
    <text evidence="1">The sequence shown here is derived from an EMBL/GenBank/DDBJ whole genome shotgun (WGS) entry which is preliminary data.</text>
</comment>
<name>A0ABN7PB87_TIMPD</name>
<protein>
    <submittedName>
        <fullName evidence="1">Uncharacterized protein</fullName>
    </submittedName>
</protein>
<dbReference type="EMBL" id="CAJPIN010039187">
    <property type="protein sequence ID" value="CAG2065048.1"/>
    <property type="molecule type" value="Genomic_DNA"/>
</dbReference>
<keyword evidence="2" id="KW-1185">Reference proteome</keyword>
<organism evidence="1 2">
    <name type="scientific">Timema podura</name>
    <name type="common">Walking stick</name>
    <dbReference type="NCBI Taxonomy" id="61482"/>
    <lineage>
        <taxon>Eukaryota</taxon>
        <taxon>Metazoa</taxon>
        <taxon>Ecdysozoa</taxon>
        <taxon>Arthropoda</taxon>
        <taxon>Hexapoda</taxon>
        <taxon>Insecta</taxon>
        <taxon>Pterygota</taxon>
        <taxon>Neoptera</taxon>
        <taxon>Polyneoptera</taxon>
        <taxon>Phasmatodea</taxon>
        <taxon>Timematodea</taxon>
        <taxon>Timematoidea</taxon>
        <taxon>Timematidae</taxon>
        <taxon>Timema</taxon>
    </lineage>
</organism>
<evidence type="ECO:0000313" key="1">
    <source>
        <dbReference type="EMBL" id="CAG2065048.1"/>
    </source>
</evidence>
<reference evidence="1" key="1">
    <citation type="submission" date="2021-03" db="EMBL/GenBank/DDBJ databases">
        <authorList>
            <person name="Tran Van P."/>
        </authorList>
    </citation>
    <scope>NUCLEOTIDE SEQUENCE</scope>
</reference>